<accession>A0A645GH99</accession>
<protein>
    <submittedName>
        <fullName evidence="1">Uncharacterized protein</fullName>
    </submittedName>
</protein>
<comment type="caution">
    <text evidence="1">The sequence shown here is derived from an EMBL/GenBank/DDBJ whole genome shotgun (WGS) entry which is preliminary data.</text>
</comment>
<gene>
    <name evidence="1" type="ORF">SDC9_170498</name>
</gene>
<dbReference type="AlphaFoldDB" id="A0A645GH99"/>
<organism evidence="1">
    <name type="scientific">bioreactor metagenome</name>
    <dbReference type="NCBI Taxonomy" id="1076179"/>
    <lineage>
        <taxon>unclassified sequences</taxon>
        <taxon>metagenomes</taxon>
        <taxon>ecological metagenomes</taxon>
    </lineage>
</organism>
<proteinExistence type="predicted"/>
<sequence length="135" mass="15941">MITHRTGDLHRRLFDCRQCARRHVRRRGLLNKFLILTLQGAFPRAEMQHRPMQIRKNLHLDVPCLGQIRLEIDAAVPKRQFRLPPDERKLAFQRRRVLYDANALAAAAFGRLDHQRIANHLCGQDRLLQTFHRPV</sequence>
<dbReference type="AntiFam" id="ANF00133">
    <property type="entry name" value="Shadow ORF (opposite mccA)"/>
</dbReference>
<reference evidence="1" key="1">
    <citation type="submission" date="2019-08" db="EMBL/GenBank/DDBJ databases">
        <authorList>
            <person name="Kucharzyk K."/>
            <person name="Murdoch R.W."/>
            <person name="Higgins S."/>
            <person name="Loffler F."/>
        </authorList>
    </citation>
    <scope>NUCLEOTIDE SEQUENCE</scope>
</reference>
<dbReference type="EMBL" id="VSSQ01071515">
    <property type="protein sequence ID" value="MPN23113.1"/>
    <property type="molecule type" value="Genomic_DNA"/>
</dbReference>
<name>A0A645GH99_9ZZZZ</name>
<evidence type="ECO:0000313" key="1">
    <source>
        <dbReference type="EMBL" id="MPN23113.1"/>
    </source>
</evidence>